<name>A0A1I0FWD6_9PROT</name>
<protein>
    <submittedName>
        <fullName evidence="3">Uncharacterized protein</fullName>
    </submittedName>
</protein>
<feature type="region of interest" description="Disordered" evidence="1">
    <location>
        <begin position="137"/>
        <end position="161"/>
    </location>
</feature>
<reference evidence="3 4" key="1">
    <citation type="submission" date="2016-10" db="EMBL/GenBank/DDBJ databases">
        <authorList>
            <person name="de Groot N.N."/>
        </authorList>
    </citation>
    <scope>NUCLEOTIDE SEQUENCE [LARGE SCALE GENOMIC DNA]</scope>
    <source>
        <strain evidence="3 4">Nl7</strain>
    </source>
</reference>
<dbReference type="AlphaFoldDB" id="A0A1I0FWD6"/>
<evidence type="ECO:0000313" key="4">
    <source>
        <dbReference type="Proteomes" id="UP000183339"/>
    </source>
</evidence>
<dbReference type="EMBL" id="FOHI01000010">
    <property type="protein sequence ID" value="SET61892.1"/>
    <property type="molecule type" value="Genomic_DNA"/>
</dbReference>
<feature type="signal peptide" evidence="2">
    <location>
        <begin position="1"/>
        <end position="28"/>
    </location>
</feature>
<organism evidence="3 4">
    <name type="scientific">Nitrosospira multiformis</name>
    <dbReference type="NCBI Taxonomy" id="1231"/>
    <lineage>
        <taxon>Bacteria</taxon>
        <taxon>Pseudomonadati</taxon>
        <taxon>Pseudomonadota</taxon>
        <taxon>Betaproteobacteria</taxon>
        <taxon>Nitrosomonadales</taxon>
        <taxon>Nitrosomonadaceae</taxon>
        <taxon>Nitrosospira</taxon>
    </lineage>
</organism>
<sequence length="166" mass="18790">MILCSGKTMRQTGTLLIMLILLAPIAQAADHSDTRITQTLAQNDEQNSNAHAAAESHFEDELMKKHETVAKYYEDEARKSRAKIKELQVMLAHYEEKSYLYGKKAQDLQAHTEALVRKYEEAAKADAREAASHRQIALTFKEKNRPASKTQRLSVVESYDSTVLPK</sequence>
<evidence type="ECO:0000256" key="2">
    <source>
        <dbReference type="SAM" id="SignalP"/>
    </source>
</evidence>
<evidence type="ECO:0000256" key="1">
    <source>
        <dbReference type="SAM" id="MobiDB-lite"/>
    </source>
</evidence>
<proteinExistence type="predicted"/>
<feature type="chain" id="PRO_5010165803" evidence="2">
    <location>
        <begin position="29"/>
        <end position="166"/>
    </location>
</feature>
<evidence type="ECO:0000313" key="3">
    <source>
        <dbReference type="EMBL" id="SET61892.1"/>
    </source>
</evidence>
<gene>
    <name evidence="3" type="ORF">SAMN05216412_11061</name>
</gene>
<keyword evidence="2" id="KW-0732">Signal</keyword>
<accession>A0A1I0FWD6</accession>
<dbReference type="Proteomes" id="UP000183339">
    <property type="component" value="Unassembled WGS sequence"/>
</dbReference>